<evidence type="ECO:0000313" key="10">
    <source>
        <dbReference type="Proteomes" id="UP000075883"/>
    </source>
</evidence>
<dbReference type="EMBL" id="AXCM01001718">
    <property type="status" value="NOT_ANNOTATED_CDS"/>
    <property type="molecule type" value="Genomic_DNA"/>
</dbReference>
<evidence type="ECO:0000256" key="3">
    <source>
        <dbReference type="ARBA" id="ARBA00022692"/>
    </source>
</evidence>
<evidence type="ECO:0000256" key="2">
    <source>
        <dbReference type="ARBA" id="ARBA00022475"/>
    </source>
</evidence>
<comment type="subcellular location">
    <subcellularLocation>
        <location evidence="1">Cell membrane</location>
        <topology evidence="1">Multi-pass membrane protein</topology>
    </subcellularLocation>
</comment>
<keyword evidence="5" id="KW-0472">Membrane</keyword>
<evidence type="ECO:0008006" key="11">
    <source>
        <dbReference type="Google" id="ProtNLM"/>
    </source>
</evidence>
<feature type="compositionally biased region" description="Basic and acidic residues" evidence="8">
    <location>
        <begin position="41"/>
        <end position="52"/>
    </location>
</feature>
<protein>
    <recommendedName>
        <fullName evidence="11">Ionotropic glutamate receptor L-glutamate and glycine-binding domain-containing protein</fullName>
    </recommendedName>
</protein>
<sequence>MYTRLQIPSKSKPTTTTVAPVKDAFLAQLLPIDGRYDPVADSRRQRNEHHQEQLAPSHAHHVSPKYGHRMLEGEIIMSCWRVARCFACITLLYSTAQADREEDVTAYLSHLTYVLQKQHSGVFNCWLLEFYNNSTKSSMLNSVSHRLYGQYVSVLQADHQFSYQPTLREPNMVIILWGKQEDSNIFESFYASQWVLNIPSDCPTVVLFVTSNHSAHPRLIGAYLEARMVFYFALIAINEDAIFTFRYGPMRITTHTGFPKHHELFFDRLHTMQIKHFTAAYMKDFYTLSFCDRLLGEDMALFVLFAQMQQLVLDVLEVSCSSTETLGHCLSPYHGIHLFVNRVFLMQYNKYAVSSSTMAQIAIATPKGRLLTVWEMLLKPFQTSAWATILAVLVVVQLIQLCAPTLFTNNMLALALFGFERRKLRLTKYVEKMTATALIIFFFQLKCAYEAKLVSYLTETPRLPDALSIEDLRDRNITVHYRSIPIHNVDKLAGMVAKYDSDRFVYDGITLLANREALVAEKFFADNVEGYGMPYTILPDNVFEILPFYVFSAKSLLRKRFHKYQQQDFFVPWIKSNFAAATI</sequence>
<keyword evidence="2" id="KW-1003">Cell membrane</keyword>
<evidence type="ECO:0000256" key="4">
    <source>
        <dbReference type="ARBA" id="ARBA00022989"/>
    </source>
</evidence>
<keyword evidence="3" id="KW-0812">Transmembrane</keyword>
<reference evidence="9" key="2">
    <citation type="submission" date="2020-05" db="UniProtKB">
        <authorList>
            <consortium name="EnsemblMetazoa"/>
        </authorList>
    </citation>
    <scope>IDENTIFICATION</scope>
    <source>
        <strain evidence="9">A-37</strain>
    </source>
</reference>
<evidence type="ECO:0000256" key="1">
    <source>
        <dbReference type="ARBA" id="ARBA00004651"/>
    </source>
</evidence>
<dbReference type="EnsemblMetazoa" id="ACUA026908-RA">
    <property type="protein sequence ID" value="ACUA026908-PA"/>
    <property type="gene ID" value="ACUA026908"/>
</dbReference>
<evidence type="ECO:0000256" key="7">
    <source>
        <dbReference type="ARBA" id="ARBA00023180"/>
    </source>
</evidence>
<keyword evidence="6" id="KW-0675">Receptor</keyword>
<dbReference type="EMBL" id="AXCM01001717">
    <property type="status" value="NOT_ANNOTATED_CDS"/>
    <property type="molecule type" value="Genomic_DNA"/>
</dbReference>
<accession>A0A182MV13</accession>
<dbReference type="PANTHER" id="PTHR42643:SF41">
    <property type="entry name" value="IONOTROPIC RECEPTOR 20A-RELATED"/>
    <property type="match status" value="1"/>
</dbReference>
<dbReference type="VEuPathDB" id="VectorBase:ACUA026908"/>
<organism evidence="9 10">
    <name type="scientific">Anopheles culicifacies</name>
    <dbReference type="NCBI Taxonomy" id="139723"/>
    <lineage>
        <taxon>Eukaryota</taxon>
        <taxon>Metazoa</taxon>
        <taxon>Ecdysozoa</taxon>
        <taxon>Arthropoda</taxon>
        <taxon>Hexapoda</taxon>
        <taxon>Insecta</taxon>
        <taxon>Pterygota</taxon>
        <taxon>Neoptera</taxon>
        <taxon>Endopterygota</taxon>
        <taxon>Diptera</taxon>
        <taxon>Nematocera</taxon>
        <taxon>Culicoidea</taxon>
        <taxon>Culicidae</taxon>
        <taxon>Anophelinae</taxon>
        <taxon>Anopheles</taxon>
        <taxon>culicifacies species complex</taxon>
    </lineage>
</organism>
<keyword evidence="4" id="KW-1133">Transmembrane helix</keyword>
<dbReference type="InterPro" id="IPR052192">
    <property type="entry name" value="Insect_Ionotropic_Sensory_Rcpt"/>
</dbReference>
<dbReference type="STRING" id="139723.A0A182MV13"/>
<dbReference type="AlphaFoldDB" id="A0A182MV13"/>
<name>A0A182MV13_9DIPT</name>
<evidence type="ECO:0000256" key="8">
    <source>
        <dbReference type="SAM" id="MobiDB-lite"/>
    </source>
</evidence>
<keyword evidence="7" id="KW-0325">Glycoprotein</keyword>
<feature type="region of interest" description="Disordered" evidence="8">
    <location>
        <begin position="41"/>
        <end position="61"/>
    </location>
</feature>
<dbReference type="GO" id="GO:0005886">
    <property type="term" value="C:plasma membrane"/>
    <property type="evidence" value="ECO:0007669"/>
    <property type="project" value="UniProtKB-SubCell"/>
</dbReference>
<evidence type="ECO:0000256" key="6">
    <source>
        <dbReference type="ARBA" id="ARBA00023170"/>
    </source>
</evidence>
<dbReference type="PANTHER" id="PTHR42643">
    <property type="entry name" value="IONOTROPIC RECEPTOR 20A-RELATED"/>
    <property type="match status" value="1"/>
</dbReference>
<proteinExistence type="predicted"/>
<keyword evidence="10" id="KW-1185">Reference proteome</keyword>
<dbReference type="Proteomes" id="UP000075883">
    <property type="component" value="Unassembled WGS sequence"/>
</dbReference>
<reference evidence="10" key="1">
    <citation type="submission" date="2013-09" db="EMBL/GenBank/DDBJ databases">
        <title>The Genome Sequence of Anopheles culicifacies species A.</title>
        <authorList>
            <consortium name="The Broad Institute Genomics Platform"/>
            <person name="Neafsey D.E."/>
            <person name="Besansky N."/>
            <person name="Howell P."/>
            <person name="Walton C."/>
            <person name="Young S.K."/>
            <person name="Zeng Q."/>
            <person name="Gargeya S."/>
            <person name="Fitzgerald M."/>
            <person name="Haas B."/>
            <person name="Abouelleil A."/>
            <person name="Allen A.W."/>
            <person name="Alvarado L."/>
            <person name="Arachchi H.M."/>
            <person name="Berlin A.M."/>
            <person name="Chapman S.B."/>
            <person name="Gainer-Dewar J."/>
            <person name="Goldberg J."/>
            <person name="Griggs A."/>
            <person name="Gujja S."/>
            <person name="Hansen M."/>
            <person name="Howarth C."/>
            <person name="Imamovic A."/>
            <person name="Ireland A."/>
            <person name="Larimer J."/>
            <person name="McCowan C."/>
            <person name="Murphy C."/>
            <person name="Pearson M."/>
            <person name="Poon T.W."/>
            <person name="Priest M."/>
            <person name="Roberts A."/>
            <person name="Saif S."/>
            <person name="Shea T."/>
            <person name="Sisk P."/>
            <person name="Sykes S."/>
            <person name="Wortman J."/>
            <person name="Nusbaum C."/>
            <person name="Birren B."/>
        </authorList>
    </citation>
    <scope>NUCLEOTIDE SEQUENCE [LARGE SCALE GENOMIC DNA]</scope>
    <source>
        <strain evidence="10">A-37</strain>
    </source>
</reference>
<evidence type="ECO:0000313" key="9">
    <source>
        <dbReference type="EnsemblMetazoa" id="ACUA026908-PA"/>
    </source>
</evidence>
<evidence type="ECO:0000256" key="5">
    <source>
        <dbReference type="ARBA" id="ARBA00023136"/>
    </source>
</evidence>